<dbReference type="InterPro" id="IPR012340">
    <property type="entry name" value="NA-bd_OB-fold"/>
</dbReference>
<accession>A0ABT4LZN0</accession>
<evidence type="ECO:0000259" key="1">
    <source>
        <dbReference type="Pfam" id="PF08402"/>
    </source>
</evidence>
<dbReference type="InterPro" id="IPR008995">
    <property type="entry name" value="Mo/tungstate-bd_C_term_dom"/>
</dbReference>
<name>A0ABT4LZN0_9PROT</name>
<sequence>MFVAGFIGSPKMNLLSGEVAAKYNAHTIGIRPEHLSISDTAGEWEGVVGVSEHLGSDTFVHVHFDGSNEPLTVRAGGDL</sequence>
<gene>
    <name evidence="2" type="ORF">O4G74_16200</name>
</gene>
<comment type="caution">
    <text evidence="2">The sequence shown here is derived from an EMBL/GenBank/DDBJ whole genome shotgun (WGS) entry which is preliminary data.</text>
</comment>
<dbReference type="Gene3D" id="2.40.50.140">
    <property type="entry name" value="Nucleic acid-binding proteins"/>
    <property type="match status" value="1"/>
</dbReference>
<dbReference type="Gene3D" id="2.40.50.100">
    <property type="match status" value="1"/>
</dbReference>
<feature type="non-terminal residue" evidence="2">
    <location>
        <position position="79"/>
    </location>
</feature>
<dbReference type="EMBL" id="JAPWGW010000069">
    <property type="protein sequence ID" value="MCZ4299603.1"/>
    <property type="molecule type" value="Genomic_DNA"/>
</dbReference>
<feature type="domain" description="Transport-associated OB type 2" evidence="1">
    <location>
        <begin position="28"/>
        <end position="75"/>
    </location>
</feature>
<dbReference type="SUPFAM" id="SSF50331">
    <property type="entry name" value="MOP-like"/>
    <property type="match status" value="1"/>
</dbReference>
<reference evidence="2" key="1">
    <citation type="submission" date="2022-12" db="EMBL/GenBank/DDBJ databases">
        <title>Bacterial isolates from different developmental stages of Nematostella vectensis.</title>
        <authorList>
            <person name="Fraune S."/>
        </authorList>
    </citation>
    <scope>NUCLEOTIDE SEQUENCE</scope>
    <source>
        <strain evidence="2">G21632-S1</strain>
    </source>
</reference>
<dbReference type="Proteomes" id="UP001083770">
    <property type="component" value="Unassembled WGS sequence"/>
</dbReference>
<dbReference type="Pfam" id="PF08402">
    <property type="entry name" value="TOBE_2"/>
    <property type="match status" value="1"/>
</dbReference>
<keyword evidence="3" id="KW-1185">Reference proteome</keyword>
<protein>
    <submittedName>
        <fullName evidence="2">TOBE domain-containing protein</fullName>
    </submittedName>
</protein>
<organism evidence="2 3">
    <name type="scientific">Henriciella marina</name>
    <dbReference type="NCBI Taxonomy" id="453851"/>
    <lineage>
        <taxon>Bacteria</taxon>
        <taxon>Pseudomonadati</taxon>
        <taxon>Pseudomonadota</taxon>
        <taxon>Alphaproteobacteria</taxon>
        <taxon>Hyphomonadales</taxon>
        <taxon>Hyphomonadaceae</taxon>
        <taxon>Henriciella</taxon>
    </lineage>
</organism>
<dbReference type="InterPro" id="IPR013611">
    <property type="entry name" value="Transp-assoc_OB_typ2"/>
</dbReference>
<proteinExistence type="predicted"/>
<evidence type="ECO:0000313" key="2">
    <source>
        <dbReference type="EMBL" id="MCZ4299603.1"/>
    </source>
</evidence>
<evidence type="ECO:0000313" key="3">
    <source>
        <dbReference type="Proteomes" id="UP001083770"/>
    </source>
</evidence>